<keyword evidence="3" id="KW-1185">Reference proteome</keyword>
<protein>
    <submittedName>
        <fullName evidence="2">Uncharacterized protein</fullName>
    </submittedName>
</protein>
<dbReference type="Gene3D" id="2.60.120.380">
    <property type="match status" value="1"/>
</dbReference>
<dbReference type="Proteomes" id="UP000707245">
    <property type="component" value="Unassembled WGS sequence"/>
</dbReference>
<evidence type="ECO:0000313" key="3">
    <source>
        <dbReference type="Proteomes" id="UP000707245"/>
    </source>
</evidence>
<reference evidence="2 3" key="1">
    <citation type="submission" date="2020-07" db="EMBL/GenBank/DDBJ databases">
        <title>Halophilic bacteria isolated from french cheeses.</title>
        <authorList>
            <person name="Kothe C.I."/>
            <person name="Farah-Kraiem B."/>
            <person name="Renault P."/>
            <person name="Dridi B."/>
        </authorList>
    </citation>
    <scope>NUCLEOTIDE SEQUENCE [LARGE SCALE GENOMIC DNA]</scope>
    <source>
        <strain evidence="2 3">FME14</strain>
    </source>
</reference>
<evidence type="ECO:0000256" key="1">
    <source>
        <dbReference type="SAM" id="SignalP"/>
    </source>
</evidence>
<dbReference type="EMBL" id="RRZA01000129">
    <property type="protein sequence ID" value="MBE0459874.1"/>
    <property type="molecule type" value="Genomic_DNA"/>
</dbReference>
<dbReference type="SUPFAM" id="SSF89260">
    <property type="entry name" value="Collagen-binding domain"/>
    <property type="match status" value="1"/>
</dbReference>
<proteinExistence type="predicted"/>
<evidence type="ECO:0000313" key="2">
    <source>
        <dbReference type="EMBL" id="MBE0459874.1"/>
    </source>
</evidence>
<feature type="chain" id="PRO_5046304986" evidence="1">
    <location>
        <begin position="22"/>
        <end position="454"/>
    </location>
</feature>
<sequence>MNKITLPLSCLSLLISSQVLAVEHDLDNAGEVNKFVTTDVFPQKALMKKQSAVKLNEELAVENTITPICPTLATGSLYTLSNSQPGESICYHFEITERSKTTALLVGQSTETDVNLSVLRHNPDDTFTAIGTSANTGNLDEVVLALTEPGHYYWFMEVIDSDGSPFNFGAAVATNLDAYEFNDTETLATILPDKQNTITGNMDSINDIDYYQFTVVRGQDISIRLLDETLSDEFIFEINNNGWTPLVANNNYLLSNLQVNQQISLRVRANTALPANPSNNYTLTTSSIVTSFTNDVISGESNVNRIPLSAYNQPYLTTQAYNRLNWSLVLRDSTGAPIEGAIAYFNFIKNVEDQANTSTSYQALSNTNGNISEQINFSSCNPNVNGIRHTEYSFGYKNVWESDVEVGAWQIVIPTNKGLDENGEIDTIGIGGDNVPYVYFGHICDQDLISSDPS</sequence>
<organism evidence="2 3">
    <name type="scientific">Pseudoalteromonas prydzensis</name>
    <dbReference type="NCBI Taxonomy" id="182141"/>
    <lineage>
        <taxon>Bacteria</taxon>
        <taxon>Pseudomonadati</taxon>
        <taxon>Pseudomonadota</taxon>
        <taxon>Gammaproteobacteria</taxon>
        <taxon>Alteromonadales</taxon>
        <taxon>Pseudoalteromonadaceae</taxon>
        <taxon>Pseudoalteromonas</taxon>
    </lineage>
</organism>
<name>A0ABR9FSU6_9GAMM</name>
<comment type="caution">
    <text evidence="2">The sequence shown here is derived from an EMBL/GenBank/DDBJ whole genome shotgun (WGS) entry which is preliminary data.</text>
</comment>
<keyword evidence="1" id="KW-0732">Signal</keyword>
<gene>
    <name evidence="2" type="ORF">EI167_21115</name>
</gene>
<dbReference type="RefSeq" id="WP_192543183.1">
    <property type="nucleotide sequence ID" value="NZ_JBQDLW010000134.1"/>
</dbReference>
<accession>A0ABR9FSU6</accession>
<feature type="signal peptide" evidence="1">
    <location>
        <begin position="1"/>
        <end position="21"/>
    </location>
</feature>